<dbReference type="AlphaFoldDB" id="A0A2N0TVY7"/>
<evidence type="ECO:0008006" key="4">
    <source>
        <dbReference type="Google" id="ProtNLM"/>
    </source>
</evidence>
<dbReference type="SUPFAM" id="SSF49464">
    <property type="entry name" value="Carboxypeptidase regulatory domain-like"/>
    <property type="match status" value="1"/>
</dbReference>
<feature type="chain" id="PRO_5014929496" description="Carboxypeptidase-like regulatory domain-containing protein" evidence="1">
    <location>
        <begin position="21"/>
        <end position="285"/>
    </location>
</feature>
<dbReference type="Gene3D" id="2.60.40.1120">
    <property type="entry name" value="Carboxypeptidase-like, regulatory domain"/>
    <property type="match status" value="1"/>
</dbReference>
<evidence type="ECO:0000313" key="3">
    <source>
        <dbReference type="Proteomes" id="UP000232673"/>
    </source>
</evidence>
<name>A0A2N0TVY7_9FLAO</name>
<dbReference type="EMBL" id="LKTS01000019">
    <property type="protein sequence ID" value="PKD18904.1"/>
    <property type="molecule type" value="Genomic_DNA"/>
</dbReference>
<dbReference type="STRING" id="447422.SAMN05660903_03084"/>
<organism evidence="2 3">
    <name type="scientific">Salegentibacter salinarum</name>
    <dbReference type="NCBI Taxonomy" id="447422"/>
    <lineage>
        <taxon>Bacteria</taxon>
        <taxon>Pseudomonadati</taxon>
        <taxon>Bacteroidota</taxon>
        <taxon>Flavobacteriia</taxon>
        <taxon>Flavobacteriales</taxon>
        <taxon>Flavobacteriaceae</taxon>
        <taxon>Salegentibacter</taxon>
    </lineage>
</organism>
<keyword evidence="3" id="KW-1185">Reference proteome</keyword>
<evidence type="ECO:0000313" key="2">
    <source>
        <dbReference type="EMBL" id="PKD18904.1"/>
    </source>
</evidence>
<reference evidence="2 3" key="1">
    <citation type="submission" date="2015-10" db="EMBL/GenBank/DDBJ databases">
        <title>Draft genome sequence of Salegentibacter salinarum KCTC 12975.</title>
        <authorList>
            <person name="Lin W."/>
            <person name="Zheng Q."/>
        </authorList>
    </citation>
    <scope>NUCLEOTIDE SEQUENCE [LARGE SCALE GENOMIC DNA]</scope>
    <source>
        <strain evidence="2 3">KCTC 12975</strain>
    </source>
</reference>
<dbReference type="InterPro" id="IPR008969">
    <property type="entry name" value="CarboxyPept-like_regulatory"/>
</dbReference>
<dbReference type="OrthoDB" id="848221at2"/>
<comment type="caution">
    <text evidence="2">The sequence shown here is derived from an EMBL/GenBank/DDBJ whole genome shotgun (WGS) entry which is preliminary data.</text>
</comment>
<dbReference type="RefSeq" id="WP_079714098.1">
    <property type="nucleotide sequence ID" value="NZ_FUZC01000014.1"/>
</dbReference>
<dbReference type="Pfam" id="PF13715">
    <property type="entry name" value="CarbopepD_reg_2"/>
    <property type="match status" value="1"/>
</dbReference>
<keyword evidence="1" id="KW-0732">Signal</keyword>
<sequence length="285" mass="32681">MNKILLILFFLISAFSYSQSNIKGKVIDAETKSELPYANIGIQGTNIGTVSDKKGDFNLNLKKNLRPYDTLQFSFLGYKTNLIQISSLLNKENVVEMIPQSDQLTEVIIPSKKPKEKTIGRSHIGTGTLWFNFYSAGEVQDDKLGTEAGMKFNLNGDYRLKSLNFYVGSNQYNSVKFRLNIYRLANNEPTELLNREDIIFDVGDIQSDWFKVDLDTYNIYLKEELGSFAVTIQWLESIKKAPDSKFFAIPLGINPLDTKYFREKGMSTWESSNHNLSFYLEVDRY</sequence>
<gene>
    <name evidence="2" type="ORF">APR41_17430</name>
</gene>
<protein>
    <recommendedName>
        <fullName evidence="4">Carboxypeptidase-like regulatory domain-containing protein</fullName>
    </recommendedName>
</protein>
<feature type="signal peptide" evidence="1">
    <location>
        <begin position="1"/>
        <end position="20"/>
    </location>
</feature>
<evidence type="ECO:0000256" key="1">
    <source>
        <dbReference type="SAM" id="SignalP"/>
    </source>
</evidence>
<dbReference type="Proteomes" id="UP000232673">
    <property type="component" value="Unassembled WGS sequence"/>
</dbReference>
<accession>A0A2N0TVY7</accession>
<proteinExistence type="predicted"/>